<evidence type="ECO:0000313" key="3">
    <source>
        <dbReference type="RefSeq" id="XP_010782300.1"/>
    </source>
</evidence>
<dbReference type="AlphaFoldDB" id="A0A6I9P475"/>
<accession>A0A6I9P475</accession>
<keyword evidence="2" id="KW-1185">Reference proteome</keyword>
<organism evidence="2 3">
    <name type="scientific">Notothenia coriiceps</name>
    <name type="common">black rockcod</name>
    <dbReference type="NCBI Taxonomy" id="8208"/>
    <lineage>
        <taxon>Eukaryota</taxon>
        <taxon>Metazoa</taxon>
        <taxon>Chordata</taxon>
        <taxon>Craniata</taxon>
        <taxon>Vertebrata</taxon>
        <taxon>Euteleostomi</taxon>
        <taxon>Actinopterygii</taxon>
        <taxon>Neopterygii</taxon>
        <taxon>Teleostei</taxon>
        <taxon>Neoteleostei</taxon>
        <taxon>Acanthomorphata</taxon>
        <taxon>Eupercaria</taxon>
        <taxon>Perciformes</taxon>
        <taxon>Notothenioidei</taxon>
        <taxon>Nototheniidae</taxon>
        <taxon>Notothenia</taxon>
    </lineage>
</organism>
<dbReference type="Proteomes" id="UP000504611">
    <property type="component" value="Unplaced"/>
</dbReference>
<protein>
    <submittedName>
        <fullName evidence="3">Pleckstrin homology domain-containing family A member 7-like</fullName>
    </submittedName>
</protein>
<proteinExistence type="predicted"/>
<dbReference type="PANTHER" id="PTHR12752:SF4">
    <property type="entry name" value="PLECKSTRIN HOMOLOGY DOMAIN-CONTAINING FAMILY A MEMBER 7"/>
    <property type="match status" value="1"/>
</dbReference>
<feature type="region of interest" description="Disordered" evidence="1">
    <location>
        <begin position="95"/>
        <end position="120"/>
    </location>
</feature>
<reference evidence="3" key="1">
    <citation type="submission" date="2025-08" db="UniProtKB">
        <authorList>
            <consortium name="RefSeq"/>
        </authorList>
    </citation>
    <scope>IDENTIFICATION</scope>
    <source>
        <tissue evidence="3">Muscle</tissue>
    </source>
</reference>
<dbReference type="KEGG" id="ncc:104956508"/>
<name>A0A6I9P475_9TELE</name>
<feature type="region of interest" description="Disordered" evidence="1">
    <location>
        <begin position="126"/>
        <end position="145"/>
    </location>
</feature>
<evidence type="ECO:0000256" key="1">
    <source>
        <dbReference type="SAM" id="MobiDB-lite"/>
    </source>
</evidence>
<feature type="compositionally biased region" description="Acidic residues" evidence="1">
    <location>
        <begin position="103"/>
        <end position="115"/>
    </location>
</feature>
<dbReference type="RefSeq" id="XP_010782300.1">
    <property type="nucleotide sequence ID" value="XM_010783998.1"/>
</dbReference>
<sequence length="177" mass="20431">MVTPFKHMSRKRGFVIYFKDCNNDSCCLQVFDWKEERLAAEGQSDEGWSQAKERGRIQSDEWVTVTATHIREVDVEPLDYDLDISRELCKPQKVPIPERYVESDPDEPLSLEEQEERSRRTQRIKNLLAKSSYQNRQPSDPLDFGDLDAALQQQERIMSVSHALASEASRKSKLVAG</sequence>
<feature type="compositionally biased region" description="Polar residues" evidence="1">
    <location>
        <begin position="129"/>
        <end position="138"/>
    </location>
</feature>
<evidence type="ECO:0000313" key="2">
    <source>
        <dbReference type="Proteomes" id="UP000504611"/>
    </source>
</evidence>
<gene>
    <name evidence="3" type="primary">LOC104956508</name>
</gene>
<dbReference type="OrthoDB" id="8879486at2759"/>
<dbReference type="PANTHER" id="PTHR12752">
    <property type="entry name" value="PHOSPHOINOSITOL 3-PHOSPHATE-BINDING PROTEIN"/>
    <property type="match status" value="1"/>
</dbReference>
<dbReference type="GeneID" id="104956508"/>